<feature type="transmembrane region" description="Helical" evidence="1">
    <location>
        <begin position="57"/>
        <end position="78"/>
    </location>
</feature>
<dbReference type="RefSeq" id="XP_022145190.1">
    <property type="nucleotide sequence ID" value="XM_022289498.1"/>
</dbReference>
<feature type="transmembrane region" description="Helical" evidence="1">
    <location>
        <begin position="218"/>
        <end position="238"/>
    </location>
</feature>
<evidence type="ECO:0000313" key="3">
    <source>
        <dbReference type="RefSeq" id="XP_022145190.1"/>
    </source>
</evidence>
<keyword evidence="1" id="KW-0812">Transmembrane</keyword>
<dbReference type="OrthoDB" id="1913803at2759"/>
<dbReference type="PANTHER" id="PTHR37172">
    <property type="entry name" value="TRANSMEMBRANE PROTEIN"/>
    <property type="match status" value="1"/>
</dbReference>
<accession>A0A6J1CTS0</accession>
<sequence length="263" mass="29277">MAMAFQKWLQNFKNLFHLLTLTLLSLSLPLSFLLFCRLDRSLYLHAFLPLSTPLSSLASAGRVILLALISVIAIAALLDSLLGRSVVLAKSCGLSAAWLVLCALQVGVALGIGEGVAVAIDAESLGLRRSLWCRGMFFLGLHTAMIHWSKSAVKPVVDDTIFGAPVEENWWGRVAMAVSFGALWWWRLRDEAESPAIVAESMMELLTHPTMADFAGWALYYLIVATGFVKILRSVVWFREFLLRKRKEENSSQFCQSMRIEVV</sequence>
<feature type="transmembrane region" description="Helical" evidence="1">
    <location>
        <begin position="131"/>
        <end position="149"/>
    </location>
</feature>
<dbReference type="AlphaFoldDB" id="A0A6J1CTS0"/>
<dbReference type="Proteomes" id="UP000504603">
    <property type="component" value="Unplaced"/>
</dbReference>
<evidence type="ECO:0000313" key="2">
    <source>
        <dbReference type="Proteomes" id="UP000504603"/>
    </source>
</evidence>
<name>A0A6J1CTS0_MOMCH</name>
<proteinExistence type="predicted"/>
<reference evidence="3" key="1">
    <citation type="submission" date="2025-08" db="UniProtKB">
        <authorList>
            <consortium name="RefSeq"/>
        </authorList>
    </citation>
    <scope>IDENTIFICATION</scope>
    <source>
        <strain evidence="3">OHB3-1</strain>
    </source>
</reference>
<dbReference type="PANTHER" id="PTHR37172:SF3">
    <property type="entry name" value="TRANSMEMBRANE PROTEIN"/>
    <property type="match status" value="1"/>
</dbReference>
<dbReference type="GeneID" id="111014692"/>
<keyword evidence="1" id="KW-1133">Transmembrane helix</keyword>
<feature type="transmembrane region" description="Helical" evidence="1">
    <location>
        <begin position="98"/>
        <end position="119"/>
    </location>
</feature>
<evidence type="ECO:0000256" key="1">
    <source>
        <dbReference type="SAM" id="Phobius"/>
    </source>
</evidence>
<feature type="transmembrane region" description="Helical" evidence="1">
    <location>
        <begin position="15"/>
        <end position="36"/>
    </location>
</feature>
<dbReference type="KEGG" id="mcha:111014692"/>
<keyword evidence="1" id="KW-0472">Membrane</keyword>
<protein>
    <submittedName>
        <fullName evidence="3">Uncharacterized protein LOC111014692</fullName>
    </submittedName>
</protein>
<gene>
    <name evidence="3" type="primary">LOC111014692</name>
</gene>
<keyword evidence="2" id="KW-1185">Reference proteome</keyword>
<organism evidence="2 3">
    <name type="scientific">Momordica charantia</name>
    <name type="common">Bitter gourd</name>
    <name type="synonym">Balsam pear</name>
    <dbReference type="NCBI Taxonomy" id="3673"/>
    <lineage>
        <taxon>Eukaryota</taxon>
        <taxon>Viridiplantae</taxon>
        <taxon>Streptophyta</taxon>
        <taxon>Embryophyta</taxon>
        <taxon>Tracheophyta</taxon>
        <taxon>Spermatophyta</taxon>
        <taxon>Magnoliopsida</taxon>
        <taxon>eudicotyledons</taxon>
        <taxon>Gunneridae</taxon>
        <taxon>Pentapetalae</taxon>
        <taxon>rosids</taxon>
        <taxon>fabids</taxon>
        <taxon>Cucurbitales</taxon>
        <taxon>Cucurbitaceae</taxon>
        <taxon>Momordiceae</taxon>
        <taxon>Momordica</taxon>
    </lineage>
</organism>